<proteinExistence type="predicted"/>
<gene>
    <name evidence="1" type="primary">Nfu_g_1_005082</name>
</gene>
<feature type="non-terminal residue" evidence="1">
    <location>
        <position position="1"/>
    </location>
</feature>
<organism evidence="1">
    <name type="scientific">Iconisemion striatum</name>
    <dbReference type="NCBI Taxonomy" id="60296"/>
    <lineage>
        <taxon>Eukaryota</taxon>
        <taxon>Metazoa</taxon>
        <taxon>Chordata</taxon>
        <taxon>Craniata</taxon>
        <taxon>Vertebrata</taxon>
        <taxon>Euteleostomi</taxon>
        <taxon>Actinopterygii</taxon>
        <taxon>Neopterygii</taxon>
        <taxon>Teleostei</taxon>
        <taxon>Neoteleostei</taxon>
        <taxon>Acanthomorphata</taxon>
        <taxon>Ovalentaria</taxon>
        <taxon>Atherinomorphae</taxon>
        <taxon>Cyprinodontiformes</taxon>
        <taxon>Nothobranchiidae</taxon>
        <taxon>Iconisemion</taxon>
    </lineage>
</organism>
<evidence type="ECO:0000313" key="1">
    <source>
        <dbReference type="EMBL" id="SBP07943.1"/>
    </source>
</evidence>
<protein>
    <submittedName>
        <fullName evidence="1">Uncharacterized protein</fullName>
    </submittedName>
</protein>
<accession>A0A1A7WQC6</accession>
<dbReference type="AlphaFoldDB" id="A0A1A7WQC6"/>
<sequence>DRMSRQTLESLSQRFSSALLLRNVLTRRSPPVRGGFNATLLFRLRSLSKICICIGISATY</sequence>
<reference evidence="1" key="2">
    <citation type="submission" date="2016-06" db="EMBL/GenBank/DDBJ databases">
        <title>The genome of a short-lived fish provides insights into sex chromosome evolution and the genetic control of aging.</title>
        <authorList>
            <person name="Reichwald K."/>
            <person name="Felder M."/>
            <person name="Petzold A."/>
            <person name="Koch P."/>
            <person name="Groth M."/>
            <person name="Platzer M."/>
        </authorList>
    </citation>
    <scope>NUCLEOTIDE SEQUENCE</scope>
    <source>
        <tissue evidence="1">Brain</tissue>
    </source>
</reference>
<dbReference type="EMBL" id="HADW01006543">
    <property type="protein sequence ID" value="SBP07943.1"/>
    <property type="molecule type" value="Transcribed_RNA"/>
</dbReference>
<reference evidence="1" key="1">
    <citation type="submission" date="2016-05" db="EMBL/GenBank/DDBJ databases">
        <authorList>
            <person name="Lavstsen T."/>
            <person name="Jespersen J.S."/>
        </authorList>
    </citation>
    <scope>NUCLEOTIDE SEQUENCE</scope>
    <source>
        <tissue evidence="1">Brain</tissue>
    </source>
</reference>
<feature type="non-terminal residue" evidence="1">
    <location>
        <position position="60"/>
    </location>
</feature>
<name>A0A1A7WQC6_9TELE</name>